<feature type="chain" id="PRO_5038583163" description="Lipoprotein" evidence="2">
    <location>
        <begin position="20"/>
        <end position="188"/>
    </location>
</feature>
<sequence length="188" mass="21128">MKKFLALIFSSALILGACGNDDTSNKDSDTKSENKTEKKSEDKKDNKSKEDKKSKEEKKTQENEDNKSTQEDNSTEEQDTQETATNEQAQSQQQTQQTDNNQQQYSDEYLANNPVSTDGDWTPEMIEENERLNEEMEANAKVAKENGYTGIPNGDVGGVPTPDKYYSNDQLDPDTGLPMEDADQHDVE</sequence>
<evidence type="ECO:0000313" key="4">
    <source>
        <dbReference type="Proteomes" id="UP000241540"/>
    </source>
</evidence>
<name>A0A974QPG1_STAHO</name>
<dbReference type="PROSITE" id="PS51257">
    <property type="entry name" value="PROKAR_LIPOPROTEIN"/>
    <property type="match status" value="1"/>
</dbReference>
<keyword evidence="2" id="KW-0732">Signal</keyword>
<reference evidence="3 4" key="1">
    <citation type="journal article" date="2016" name="Front. Microbiol.">
        <title>Comprehensive Phylogenetic Analysis of Bovine Non-aureus Staphylococci Species Based on Whole-Genome Sequencing.</title>
        <authorList>
            <person name="Naushad S."/>
            <person name="Barkema H.W."/>
            <person name="Luby C."/>
            <person name="Condas L.A."/>
            <person name="Nobrega D.B."/>
            <person name="Carson D.A."/>
            <person name="De Buck J."/>
        </authorList>
    </citation>
    <scope>NUCLEOTIDE SEQUENCE [LARGE SCALE GENOMIC DNA]</scope>
    <source>
        <strain evidence="3 4">SNUC 5336</strain>
    </source>
</reference>
<protein>
    <recommendedName>
        <fullName evidence="5">Lipoprotein</fullName>
    </recommendedName>
</protein>
<dbReference type="Proteomes" id="UP000241540">
    <property type="component" value="Unassembled WGS sequence"/>
</dbReference>
<dbReference type="EMBL" id="PZHX01000001">
    <property type="protein sequence ID" value="PTK32251.1"/>
    <property type="molecule type" value="Genomic_DNA"/>
</dbReference>
<comment type="caution">
    <text evidence="3">The sequence shown here is derived from an EMBL/GenBank/DDBJ whole genome shotgun (WGS) entry which is preliminary data.</text>
</comment>
<dbReference type="RefSeq" id="WP_107639855.1">
    <property type="nucleotide sequence ID" value="NZ_PZHX01000001.1"/>
</dbReference>
<organism evidence="3 4">
    <name type="scientific">Staphylococcus hominis</name>
    <dbReference type="NCBI Taxonomy" id="1290"/>
    <lineage>
        <taxon>Bacteria</taxon>
        <taxon>Bacillati</taxon>
        <taxon>Bacillota</taxon>
        <taxon>Bacilli</taxon>
        <taxon>Bacillales</taxon>
        <taxon>Staphylococcaceae</taxon>
        <taxon>Staphylococcus</taxon>
    </lineage>
</organism>
<proteinExistence type="predicted"/>
<feature type="signal peptide" evidence="2">
    <location>
        <begin position="1"/>
        <end position="19"/>
    </location>
</feature>
<evidence type="ECO:0008006" key="5">
    <source>
        <dbReference type="Google" id="ProtNLM"/>
    </source>
</evidence>
<evidence type="ECO:0000256" key="1">
    <source>
        <dbReference type="SAM" id="MobiDB-lite"/>
    </source>
</evidence>
<feature type="compositionally biased region" description="Low complexity" evidence="1">
    <location>
        <begin position="81"/>
        <end position="104"/>
    </location>
</feature>
<dbReference type="AlphaFoldDB" id="A0A974QPG1"/>
<accession>A0A974QPG1</accession>
<feature type="region of interest" description="Disordered" evidence="1">
    <location>
        <begin position="15"/>
        <end position="188"/>
    </location>
</feature>
<evidence type="ECO:0000256" key="2">
    <source>
        <dbReference type="SAM" id="SignalP"/>
    </source>
</evidence>
<feature type="compositionally biased region" description="Basic and acidic residues" evidence="1">
    <location>
        <begin position="23"/>
        <end position="70"/>
    </location>
</feature>
<gene>
    <name evidence="3" type="ORF">BUZ51_00280</name>
</gene>
<evidence type="ECO:0000313" key="3">
    <source>
        <dbReference type="EMBL" id="PTK32251.1"/>
    </source>
</evidence>